<keyword evidence="1" id="KW-0694">RNA-binding</keyword>
<dbReference type="Gene3D" id="3.10.290.10">
    <property type="entry name" value="RNA-binding S4 domain"/>
    <property type="match status" value="1"/>
</dbReference>
<organism evidence="3 4">
    <name type="scientific">Neomoorella thermoacetica</name>
    <name type="common">Clostridium thermoaceticum</name>
    <dbReference type="NCBI Taxonomy" id="1525"/>
    <lineage>
        <taxon>Bacteria</taxon>
        <taxon>Bacillati</taxon>
        <taxon>Bacillota</taxon>
        <taxon>Clostridia</taxon>
        <taxon>Neomoorellales</taxon>
        <taxon>Neomoorellaceae</taxon>
        <taxon>Neomoorella</taxon>
    </lineage>
</organism>
<dbReference type="Pfam" id="PF13275">
    <property type="entry name" value="S4_2"/>
    <property type="match status" value="1"/>
</dbReference>
<dbReference type="PROSITE" id="PS50889">
    <property type="entry name" value="S4"/>
    <property type="match status" value="1"/>
</dbReference>
<feature type="domain" description="RNA-binding S4" evidence="2">
    <location>
        <begin position="8"/>
        <end position="68"/>
    </location>
</feature>
<sequence>MIITTPTIRLDQFLKWNGVAATGGQAKELITAGLVRVNGQVEKRRSHELVPGDEVEVRGACFKLTTAPAD</sequence>
<dbReference type="AlphaFoldDB" id="A0A1J5P5F6"/>
<evidence type="ECO:0000313" key="3">
    <source>
        <dbReference type="EMBL" id="OIQ59125.1"/>
    </source>
</evidence>
<dbReference type="EMBL" id="MDDC01000010">
    <property type="protein sequence ID" value="OIQ59125.1"/>
    <property type="molecule type" value="Genomic_DNA"/>
</dbReference>
<dbReference type="SUPFAM" id="SSF55174">
    <property type="entry name" value="Alpha-L RNA-binding motif"/>
    <property type="match status" value="1"/>
</dbReference>
<comment type="caution">
    <text evidence="3">The sequence shown here is derived from an EMBL/GenBank/DDBJ whole genome shotgun (WGS) entry which is preliminary data.</text>
</comment>
<dbReference type="InterPro" id="IPR002942">
    <property type="entry name" value="S4_RNA-bd"/>
</dbReference>
<evidence type="ECO:0000259" key="2">
    <source>
        <dbReference type="SMART" id="SM00363"/>
    </source>
</evidence>
<evidence type="ECO:0000313" key="4">
    <source>
        <dbReference type="Proteomes" id="UP000182811"/>
    </source>
</evidence>
<proteinExistence type="predicted"/>
<dbReference type="GO" id="GO:0003723">
    <property type="term" value="F:RNA binding"/>
    <property type="evidence" value="ECO:0007669"/>
    <property type="project" value="UniProtKB-KW"/>
</dbReference>
<dbReference type="InterPro" id="IPR036986">
    <property type="entry name" value="S4_RNA-bd_sf"/>
</dbReference>
<evidence type="ECO:0000256" key="1">
    <source>
        <dbReference type="PROSITE-ProRule" id="PRU00182"/>
    </source>
</evidence>
<dbReference type="CDD" id="cd00165">
    <property type="entry name" value="S4"/>
    <property type="match status" value="1"/>
</dbReference>
<dbReference type="SMART" id="SM00363">
    <property type="entry name" value="S4"/>
    <property type="match status" value="1"/>
</dbReference>
<name>A0A1J5P5F6_NEOTH</name>
<reference evidence="3 4" key="1">
    <citation type="submission" date="2016-08" db="EMBL/GenBank/DDBJ databases">
        <title>Genome-based comparison of Moorella thermoacetic strains.</title>
        <authorList>
            <person name="Poehlein A."/>
            <person name="Bengelsdorf F.R."/>
            <person name="Esser C."/>
            <person name="Duerre P."/>
            <person name="Daniel R."/>
        </authorList>
    </citation>
    <scope>NUCLEOTIDE SEQUENCE [LARGE SCALE GENOMIC DNA]</scope>
    <source>
        <strain evidence="3 4">DSM 21394</strain>
    </source>
</reference>
<dbReference type="Proteomes" id="UP000182811">
    <property type="component" value="Unassembled WGS sequence"/>
</dbReference>
<protein>
    <submittedName>
        <fullName evidence="3">Ribosome-associated protein</fullName>
    </submittedName>
</protein>
<gene>
    <name evidence="3" type="ORF">MOTE_15420</name>
</gene>
<accession>A0A1J5P5F6</accession>